<keyword evidence="3" id="KW-1185">Reference proteome</keyword>
<dbReference type="SUPFAM" id="SSF51735">
    <property type="entry name" value="NAD(P)-binding Rossmann-fold domains"/>
    <property type="match status" value="1"/>
</dbReference>
<gene>
    <name evidence="2" type="ORF">Q9L58_004963</name>
</gene>
<dbReference type="InterPro" id="IPR002347">
    <property type="entry name" value="SDR_fam"/>
</dbReference>
<sequence>MPFNLVCPGSRGLSLALNRRLLRATPYPLVTTARKDCDGVKARILDGLSVDEKRVTVLKADITGSYLHEPSLSDAASEIKNHFPNDHLQYAFSTAGTLHPERSPADLNAENIRETLHVNLLGPLLVLKHFSPFLPTRKTPRSNPAPAVWANISARVGSISDNRLGGWYSYRATKAGVNSVTKTFDIYLARVAGERAFAVSLHPGTVKTEMSREFWGGVKEGKLFMPEFSAEKLVGVVMGLGVGQRGMFWDWEGKKVEW</sequence>
<reference evidence="2 3" key="1">
    <citation type="submission" date="2024-02" db="EMBL/GenBank/DDBJ databases">
        <title>Discinaceae phylogenomics.</title>
        <authorList>
            <person name="Dirks A.C."/>
            <person name="James T.Y."/>
        </authorList>
    </citation>
    <scope>NUCLEOTIDE SEQUENCE [LARGE SCALE GENOMIC DNA]</scope>
    <source>
        <strain evidence="2 3">ACD0624</strain>
    </source>
</reference>
<accession>A0ABR3GJX1</accession>
<evidence type="ECO:0000313" key="3">
    <source>
        <dbReference type="Proteomes" id="UP001447188"/>
    </source>
</evidence>
<evidence type="ECO:0000256" key="1">
    <source>
        <dbReference type="ARBA" id="ARBA00006484"/>
    </source>
</evidence>
<comment type="caution">
    <text evidence="2">The sequence shown here is derived from an EMBL/GenBank/DDBJ whole genome shotgun (WGS) entry which is preliminary data.</text>
</comment>
<dbReference type="Gene3D" id="3.40.50.720">
    <property type="entry name" value="NAD(P)-binding Rossmann-like Domain"/>
    <property type="match status" value="1"/>
</dbReference>
<dbReference type="Pfam" id="PF00106">
    <property type="entry name" value="adh_short"/>
    <property type="match status" value="1"/>
</dbReference>
<proteinExistence type="inferred from homology"/>
<organism evidence="2 3">
    <name type="scientific">Discina gigas</name>
    <dbReference type="NCBI Taxonomy" id="1032678"/>
    <lineage>
        <taxon>Eukaryota</taxon>
        <taxon>Fungi</taxon>
        <taxon>Dikarya</taxon>
        <taxon>Ascomycota</taxon>
        <taxon>Pezizomycotina</taxon>
        <taxon>Pezizomycetes</taxon>
        <taxon>Pezizales</taxon>
        <taxon>Discinaceae</taxon>
        <taxon>Discina</taxon>
    </lineage>
</organism>
<dbReference type="InterPro" id="IPR051468">
    <property type="entry name" value="Fungal_SecMetab_SDRs"/>
</dbReference>
<protein>
    <submittedName>
        <fullName evidence="2">Uncharacterized protein</fullName>
    </submittedName>
</protein>
<evidence type="ECO:0000313" key="2">
    <source>
        <dbReference type="EMBL" id="KAL0636057.1"/>
    </source>
</evidence>
<dbReference type="EMBL" id="JBBBZM010000057">
    <property type="protein sequence ID" value="KAL0636057.1"/>
    <property type="molecule type" value="Genomic_DNA"/>
</dbReference>
<name>A0ABR3GJX1_9PEZI</name>
<dbReference type="PANTHER" id="PTHR43544:SF12">
    <property type="entry name" value="NAD(P)-BINDING ROSSMANN-FOLD SUPERFAMILY PROTEIN"/>
    <property type="match status" value="1"/>
</dbReference>
<dbReference type="PANTHER" id="PTHR43544">
    <property type="entry name" value="SHORT-CHAIN DEHYDROGENASE/REDUCTASE"/>
    <property type="match status" value="1"/>
</dbReference>
<comment type="similarity">
    <text evidence="1">Belongs to the short-chain dehydrogenases/reductases (SDR) family.</text>
</comment>
<dbReference type="InterPro" id="IPR036291">
    <property type="entry name" value="NAD(P)-bd_dom_sf"/>
</dbReference>
<dbReference type="Proteomes" id="UP001447188">
    <property type="component" value="Unassembled WGS sequence"/>
</dbReference>